<feature type="region of interest" description="Disordered" evidence="2">
    <location>
        <begin position="165"/>
        <end position="186"/>
    </location>
</feature>
<evidence type="ECO:0000256" key="2">
    <source>
        <dbReference type="SAM" id="MobiDB-lite"/>
    </source>
</evidence>
<dbReference type="InParanoid" id="A0A674I1K7"/>
<dbReference type="InterPro" id="IPR009057">
    <property type="entry name" value="Homeodomain-like_sf"/>
</dbReference>
<reference evidence="4" key="1">
    <citation type="submission" date="2025-08" db="UniProtKB">
        <authorList>
            <consortium name="Ensembl"/>
        </authorList>
    </citation>
    <scope>IDENTIFICATION</scope>
</reference>
<feature type="domain" description="HTH CENPB-type" evidence="3">
    <location>
        <begin position="5"/>
        <end position="77"/>
    </location>
</feature>
<accession>A0A674I1K7</accession>
<dbReference type="Gene3D" id="1.10.10.60">
    <property type="entry name" value="Homeodomain-like"/>
    <property type="match status" value="1"/>
</dbReference>
<feature type="compositionally biased region" description="Acidic residues" evidence="2">
    <location>
        <begin position="174"/>
        <end position="185"/>
    </location>
</feature>
<keyword evidence="1" id="KW-0238">DNA-binding</keyword>
<keyword evidence="5" id="KW-1185">Reference proteome</keyword>
<dbReference type="SUPFAM" id="SSF46689">
    <property type="entry name" value="Homeodomain-like"/>
    <property type="match status" value="1"/>
</dbReference>
<dbReference type="InterPro" id="IPR006600">
    <property type="entry name" value="HTH_CenpB_DNA-bd_dom"/>
</dbReference>
<evidence type="ECO:0000256" key="1">
    <source>
        <dbReference type="ARBA" id="ARBA00023125"/>
    </source>
</evidence>
<dbReference type="PANTHER" id="PTHR19303:SF16">
    <property type="entry name" value="JERKY PROTEIN HOMOLOG-LIKE"/>
    <property type="match status" value="1"/>
</dbReference>
<dbReference type="Pfam" id="PF03221">
    <property type="entry name" value="HTH_Tnp_Tc5"/>
    <property type="match status" value="1"/>
</dbReference>
<dbReference type="InterPro" id="IPR050863">
    <property type="entry name" value="CenT-Element_Derived"/>
</dbReference>
<evidence type="ECO:0000313" key="5">
    <source>
        <dbReference type="Proteomes" id="UP000472274"/>
    </source>
</evidence>
<protein>
    <recommendedName>
        <fullName evidence="3">HTH CENPB-type domain-containing protein</fullName>
    </recommendedName>
</protein>
<dbReference type="AlphaFoldDB" id="A0A674I1K7"/>
<dbReference type="PANTHER" id="PTHR19303">
    <property type="entry name" value="TRANSPOSON"/>
    <property type="match status" value="1"/>
</dbReference>
<dbReference type="Ensembl" id="ENSTMTT00000003330.1">
    <property type="protein sequence ID" value="ENSTMTP00000003211.1"/>
    <property type="gene ID" value="ENSTMTG00000002427.1"/>
</dbReference>
<dbReference type="SMART" id="SM00674">
    <property type="entry name" value="CENPB"/>
    <property type="match status" value="1"/>
</dbReference>
<dbReference type="GO" id="GO:0003677">
    <property type="term" value="F:DNA binding"/>
    <property type="evidence" value="ECO:0007669"/>
    <property type="project" value="UniProtKB-KW"/>
</dbReference>
<dbReference type="GO" id="GO:0005634">
    <property type="term" value="C:nucleus"/>
    <property type="evidence" value="ECO:0007669"/>
    <property type="project" value="TreeGrafter"/>
</dbReference>
<dbReference type="GeneTree" id="ENSGT00950000185434"/>
<dbReference type="Proteomes" id="UP000472274">
    <property type="component" value="Unplaced"/>
</dbReference>
<evidence type="ECO:0000313" key="4">
    <source>
        <dbReference type="Ensembl" id="ENSTMTP00000003211.1"/>
    </source>
</evidence>
<organism evidence="4 5">
    <name type="scientific">Terrapene triunguis</name>
    <name type="common">Three-toed box turtle</name>
    <dbReference type="NCBI Taxonomy" id="2587831"/>
    <lineage>
        <taxon>Eukaryota</taxon>
        <taxon>Metazoa</taxon>
        <taxon>Chordata</taxon>
        <taxon>Craniata</taxon>
        <taxon>Vertebrata</taxon>
        <taxon>Euteleostomi</taxon>
        <taxon>Archelosauria</taxon>
        <taxon>Testudinata</taxon>
        <taxon>Testudines</taxon>
        <taxon>Cryptodira</taxon>
        <taxon>Durocryptodira</taxon>
        <taxon>Testudinoidea</taxon>
        <taxon>Emydidae</taxon>
        <taxon>Terrapene</taxon>
    </lineage>
</organism>
<reference evidence="4" key="2">
    <citation type="submission" date="2025-09" db="UniProtKB">
        <authorList>
            <consortium name="Ensembl"/>
        </authorList>
    </citation>
    <scope>IDENTIFICATION</scope>
</reference>
<proteinExistence type="predicted"/>
<sequence length="233" mass="26767">KSMSIRKTLKEGKSSDFDSALIHWFKLCRNEGIRISGEMVMAQAKIFHKELNLQRECNYSQGWLQKCQNRHGISLHCVCSEKRSADTEAAAKYVDKFSEFTGFEVSENQKIVSELMEHASGMSHPVVLELAKILGEENLLDWMELSTDAPIADQMMDEEIVQMVQQGKNKDNEEASDGDEDDDEYVTEKNSIDICIQLVTNLIEGLEQRRFISEQAIMSFYMIREKLIKKKTK</sequence>
<evidence type="ECO:0000259" key="3">
    <source>
        <dbReference type="PROSITE" id="PS51253"/>
    </source>
</evidence>
<dbReference type="PROSITE" id="PS51253">
    <property type="entry name" value="HTH_CENPB"/>
    <property type="match status" value="1"/>
</dbReference>
<name>A0A674I1K7_9SAUR</name>